<sequence length="60" mass="6986">MLVCMFARMFPIVGMYADDDSVLIQMERCVMFGGTALPLQDHIRILEVDMYWEICFGLHL</sequence>
<dbReference type="Proteomes" id="UP000324222">
    <property type="component" value="Unassembled WGS sequence"/>
</dbReference>
<dbReference type="EMBL" id="VSRR010016231">
    <property type="protein sequence ID" value="MPC59080.1"/>
    <property type="molecule type" value="Genomic_DNA"/>
</dbReference>
<dbReference type="AlphaFoldDB" id="A0A5B7GFI3"/>
<reference evidence="1 2" key="1">
    <citation type="submission" date="2019-05" db="EMBL/GenBank/DDBJ databases">
        <title>Another draft genome of Portunus trituberculatus and its Hox gene families provides insights of decapod evolution.</title>
        <authorList>
            <person name="Jeong J.-H."/>
            <person name="Song I."/>
            <person name="Kim S."/>
            <person name="Choi T."/>
            <person name="Kim D."/>
            <person name="Ryu S."/>
            <person name="Kim W."/>
        </authorList>
    </citation>
    <scope>NUCLEOTIDE SEQUENCE [LARGE SCALE GENOMIC DNA]</scope>
    <source>
        <tissue evidence="1">Muscle</tissue>
    </source>
</reference>
<gene>
    <name evidence="1" type="ORF">E2C01_053095</name>
</gene>
<comment type="caution">
    <text evidence="1">The sequence shown here is derived from an EMBL/GenBank/DDBJ whole genome shotgun (WGS) entry which is preliminary data.</text>
</comment>
<evidence type="ECO:0000313" key="2">
    <source>
        <dbReference type="Proteomes" id="UP000324222"/>
    </source>
</evidence>
<proteinExistence type="predicted"/>
<name>A0A5B7GFI3_PORTR</name>
<organism evidence="1 2">
    <name type="scientific">Portunus trituberculatus</name>
    <name type="common">Swimming crab</name>
    <name type="synonym">Neptunus trituberculatus</name>
    <dbReference type="NCBI Taxonomy" id="210409"/>
    <lineage>
        <taxon>Eukaryota</taxon>
        <taxon>Metazoa</taxon>
        <taxon>Ecdysozoa</taxon>
        <taxon>Arthropoda</taxon>
        <taxon>Crustacea</taxon>
        <taxon>Multicrustacea</taxon>
        <taxon>Malacostraca</taxon>
        <taxon>Eumalacostraca</taxon>
        <taxon>Eucarida</taxon>
        <taxon>Decapoda</taxon>
        <taxon>Pleocyemata</taxon>
        <taxon>Brachyura</taxon>
        <taxon>Eubrachyura</taxon>
        <taxon>Portunoidea</taxon>
        <taxon>Portunidae</taxon>
        <taxon>Portuninae</taxon>
        <taxon>Portunus</taxon>
    </lineage>
</organism>
<accession>A0A5B7GFI3</accession>
<keyword evidence="2" id="KW-1185">Reference proteome</keyword>
<protein>
    <submittedName>
        <fullName evidence="1">Uncharacterized protein</fullName>
    </submittedName>
</protein>
<evidence type="ECO:0000313" key="1">
    <source>
        <dbReference type="EMBL" id="MPC59080.1"/>
    </source>
</evidence>